<name>A0A4R0IPP1_9ACTN</name>
<evidence type="ECO:0000313" key="3">
    <source>
        <dbReference type="Proteomes" id="UP000292695"/>
    </source>
</evidence>
<comment type="caution">
    <text evidence="2">The sequence shown here is derived from an EMBL/GenBank/DDBJ whole genome shotgun (WGS) entry which is preliminary data.</text>
</comment>
<accession>A0A4R0IPP1</accession>
<dbReference type="AlphaFoldDB" id="A0A4R0IPP1"/>
<organism evidence="2 3">
    <name type="scientific">Kribbella sindirgiensis</name>
    <dbReference type="NCBI Taxonomy" id="1124744"/>
    <lineage>
        <taxon>Bacteria</taxon>
        <taxon>Bacillati</taxon>
        <taxon>Actinomycetota</taxon>
        <taxon>Actinomycetes</taxon>
        <taxon>Propionibacteriales</taxon>
        <taxon>Kribbellaceae</taxon>
        <taxon>Kribbella</taxon>
    </lineage>
</organism>
<dbReference type="EMBL" id="SJKA01000004">
    <property type="protein sequence ID" value="TCC34959.1"/>
    <property type="molecule type" value="Genomic_DNA"/>
</dbReference>
<evidence type="ECO:0000313" key="2">
    <source>
        <dbReference type="EMBL" id="TCC34959.1"/>
    </source>
</evidence>
<feature type="domain" description="Conserved hypothetical protein CHP02391" evidence="1">
    <location>
        <begin position="116"/>
        <end position="236"/>
    </location>
</feature>
<protein>
    <recommendedName>
        <fullName evidence="1">Conserved hypothetical protein CHP02391 domain-containing protein</fullName>
    </recommendedName>
</protein>
<sequence length="261" mass="28648">MNLKWMVERILAFRTTCVLISLSPSRIDGTFAPEDPWIARLAPRPDLEARYRSQLPTFLKIARVLEVALPGTVPVDVRKQARIYRRVTDTALGVARDWELVKKNLAPDGPTVGADQFHPHVWAAAEPLWGTGQFRVAVGAAATSLSAHIAQKAGSDLVDRALVQDVFAPKATSGRPRLHFPGDPNSDLWRSRQEGLHLTAQGAFAGIRNVAAHSHEEWSEQYALEMLAVLSVVARWTDQTELRAGSTDARPAAQAAGEIRV</sequence>
<dbReference type="Proteomes" id="UP000292695">
    <property type="component" value="Unassembled WGS sequence"/>
</dbReference>
<dbReference type="InterPro" id="IPR012654">
    <property type="entry name" value="CHP02391"/>
</dbReference>
<dbReference type="Pfam" id="PF09509">
    <property type="entry name" value="Hypoth_Ymh"/>
    <property type="match status" value="1"/>
</dbReference>
<evidence type="ECO:0000259" key="1">
    <source>
        <dbReference type="Pfam" id="PF09509"/>
    </source>
</evidence>
<dbReference type="OrthoDB" id="3189478at2"/>
<reference evidence="2 3" key="1">
    <citation type="submission" date="2019-02" db="EMBL/GenBank/DDBJ databases">
        <title>Kribbella capetownensis sp. nov. and Kribbella speibonae sp. nov., isolated from soil.</title>
        <authorList>
            <person name="Curtis S.M."/>
            <person name="Norton I."/>
            <person name="Everest G.J."/>
            <person name="Meyers P.R."/>
        </authorList>
    </citation>
    <scope>NUCLEOTIDE SEQUENCE [LARGE SCALE GENOMIC DNA]</scope>
    <source>
        <strain evidence="2 3">DSM 27082</strain>
    </source>
</reference>
<dbReference type="RefSeq" id="WP_131287897.1">
    <property type="nucleotide sequence ID" value="NZ_SJKA01000004.1"/>
</dbReference>
<gene>
    <name evidence="2" type="ORF">E0H50_13800</name>
</gene>
<proteinExistence type="predicted"/>
<keyword evidence="3" id="KW-1185">Reference proteome</keyword>